<dbReference type="CDD" id="cd00165">
    <property type="entry name" value="S4"/>
    <property type="match status" value="1"/>
</dbReference>
<evidence type="ECO:0000256" key="5">
    <source>
        <dbReference type="RuleBase" id="RU003887"/>
    </source>
</evidence>
<dbReference type="SUPFAM" id="SSF55120">
    <property type="entry name" value="Pseudouridine synthase"/>
    <property type="match status" value="1"/>
</dbReference>
<dbReference type="Pfam" id="PF01479">
    <property type="entry name" value="S4"/>
    <property type="match status" value="1"/>
</dbReference>
<proteinExistence type="inferred from homology"/>
<evidence type="ECO:0000256" key="1">
    <source>
        <dbReference type="ARBA" id="ARBA00008348"/>
    </source>
</evidence>
<evidence type="ECO:0000259" key="7">
    <source>
        <dbReference type="SMART" id="SM00363"/>
    </source>
</evidence>
<dbReference type="InterPro" id="IPR000748">
    <property type="entry name" value="PsdUridine_synth_RsuA/RluB/E/F"/>
</dbReference>
<dbReference type="EC" id="5.4.99.-" evidence="5"/>
<dbReference type="PROSITE" id="PS50889">
    <property type="entry name" value="S4"/>
    <property type="match status" value="1"/>
</dbReference>
<dbReference type="PANTHER" id="PTHR47683">
    <property type="entry name" value="PSEUDOURIDINE SYNTHASE FAMILY PROTEIN-RELATED"/>
    <property type="match status" value="1"/>
</dbReference>
<evidence type="ECO:0000256" key="3">
    <source>
        <dbReference type="ARBA" id="ARBA00023235"/>
    </source>
</evidence>
<dbReference type="InterPro" id="IPR036986">
    <property type="entry name" value="S4_RNA-bd_sf"/>
</dbReference>
<feature type="compositionally biased region" description="Basic and acidic residues" evidence="6">
    <location>
        <begin position="58"/>
        <end position="67"/>
    </location>
</feature>
<dbReference type="EMBL" id="JACJJC010000021">
    <property type="protein sequence ID" value="MBM6704829.1"/>
    <property type="molecule type" value="Genomic_DNA"/>
</dbReference>
<dbReference type="InterPro" id="IPR050343">
    <property type="entry name" value="RsuA_PseudoU_synthase"/>
</dbReference>
<evidence type="ECO:0000256" key="2">
    <source>
        <dbReference type="ARBA" id="ARBA00022884"/>
    </source>
</evidence>
<comment type="caution">
    <text evidence="8">The sequence shown here is derived from an EMBL/GenBank/DDBJ whole genome shotgun (WGS) entry which is preliminary data.</text>
</comment>
<dbReference type="InterPro" id="IPR020094">
    <property type="entry name" value="TruA/RsuA/RluB/E/F_N"/>
</dbReference>
<dbReference type="InterPro" id="IPR042092">
    <property type="entry name" value="PsdUridine_s_RsuA/RluB/E/F_cat"/>
</dbReference>
<keyword evidence="2 4" id="KW-0694">RNA-binding</keyword>
<dbReference type="PROSITE" id="PS01149">
    <property type="entry name" value="PSI_RSU"/>
    <property type="match status" value="1"/>
</dbReference>
<comment type="similarity">
    <text evidence="1 5">Belongs to the pseudouridine synthase RsuA family.</text>
</comment>
<dbReference type="PANTHER" id="PTHR47683:SF3">
    <property type="entry name" value="RIBOSOMAL LARGE SUBUNIT PSEUDOURIDINE SYNTHASE B"/>
    <property type="match status" value="1"/>
</dbReference>
<dbReference type="InterPro" id="IPR002942">
    <property type="entry name" value="S4_RNA-bd"/>
</dbReference>
<organism evidence="8 9">
    <name type="scientific">Sutterella massiliensis</name>
    <dbReference type="NCBI Taxonomy" id="1816689"/>
    <lineage>
        <taxon>Bacteria</taxon>
        <taxon>Pseudomonadati</taxon>
        <taxon>Pseudomonadota</taxon>
        <taxon>Betaproteobacteria</taxon>
        <taxon>Burkholderiales</taxon>
        <taxon>Sutterellaceae</taxon>
        <taxon>Sutterella</taxon>
    </lineage>
</organism>
<feature type="region of interest" description="Disordered" evidence="6">
    <location>
        <begin position="360"/>
        <end position="439"/>
    </location>
</feature>
<dbReference type="InterPro" id="IPR020103">
    <property type="entry name" value="PsdUridine_synth_cat_dom_sf"/>
</dbReference>
<feature type="compositionally biased region" description="Basic and acidic residues" evidence="6">
    <location>
        <begin position="429"/>
        <end position="439"/>
    </location>
</feature>
<dbReference type="InterPro" id="IPR006145">
    <property type="entry name" value="PsdUridine_synth_RsuA/RluA"/>
</dbReference>
<dbReference type="NCBIfam" id="NF007976">
    <property type="entry name" value="PRK10700.1"/>
    <property type="match status" value="1"/>
</dbReference>
<dbReference type="Gene3D" id="3.10.290.10">
    <property type="entry name" value="RNA-binding S4 domain"/>
    <property type="match status" value="1"/>
</dbReference>
<dbReference type="SMART" id="SM00363">
    <property type="entry name" value="S4"/>
    <property type="match status" value="1"/>
</dbReference>
<name>A0ABS2DU58_9BURK</name>
<feature type="domain" description="RNA-binding S4" evidence="7">
    <location>
        <begin position="89"/>
        <end position="151"/>
    </location>
</feature>
<accession>A0ABS2DU58</accession>
<keyword evidence="9" id="KW-1185">Reference proteome</keyword>
<evidence type="ECO:0000313" key="8">
    <source>
        <dbReference type="EMBL" id="MBM6704829.1"/>
    </source>
</evidence>
<dbReference type="NCBIfam" id="TIGR00093">
    <property type="entry name" value="pseudouridine synthase"/>
    <property type="match status" value="1"/>
</dbReference>
<dbReference type="Pfam" id="PF00849">
    <property type="entry name" value="PseudoU_synth_2"/>
    <property type="match status" value="1"/>
</dbReference>
<gene>
    <name evidence="8" type="ORF">H6A60_10075</name>
</gene>
<dbReference type="Proteomes" id="UP000715095">
    <property type="component" value="Unassembled WGS sequence"/>
</dbReference>
<evidence type="ECO:0000256" key="4">
    <source>
        <dbReference type="PROSITE-ProRule" id="PRU00182"/>
    </source>
</evidence>
<evidence type="ECO:0000313" key="9">
    <source>
        <dbReference type="Proteomes" id="UP000715095"/>
    </source>
</evidence>
<reference evidence="8 9" key="1">
    <citation type="journal article" date="2021" name="Sci. Rep.">
        <title>The distribution of antibiotic resistance genes in chicken gut microbiota commensals.</title>
        <authorList>
            <person name="Juricova H."/>
            <person name="Matiasovicova J."/>
            <person name="Kubasova T."/>
            <person name="Cejkova D."/>
            <person name="Rychlik I."/>
        </authorList>
    </citation>
    <scope>NUCLEOTIDE SEQUENCE [LARGE SCALE GENOMIC DNA]</scope>
    <source>
        <strain evidence="8 9">An829</strain>
    </source>
</reference>
<feature type="compositionally biased region" description="Basic and acidic residues" evidence="6">
    <location>
        <begin position="372"/>
        <end position="387"/>
    </location>
</feature>
<keyword evidence="3 5" id="KW-0413">Isomerase</keyword>
<dbReference type="SUPFAM" id="SSF55174">
    <property type="entry name" value="Alpha-L RNA-binding motif"/>
    <property type="match status" value="1"/>
</dbReference>
<sequence length="439" mass="48577">MKILRRRLRWASCRRKRSFTLKKTPKTGAREGRTIRSSFTTRGGVKKRTPFRAPQKKNAREGKAGERSFAREIIERAREALTGADLPTVKLQKALAEAGLGSRREMEALILSGAVTVNGLPATLGDRVSAADAVRVEGRLVHRPEGGEALPRVLIYHKPAGEIVSRDDPEGRPSVFDHLPRVSGGRWVAVGRLDFNTEGLLVFTTSGALANRLMHPRYEMEREYAVRTVGEIEAEDLLRLTAGIDLEDGPAKFESVQDEGGTGLNHWYTVVVKEGRNREVRRLFEAINLTVSRLIRVRYGTLQLPKTLPRGKRLELAPEDVRALIAELDKAEKALAPTAAKKAEEKKALRAAFRSGERTGFKSAKRYGPEAARADQTEKTEKSEKSGKGQRFKKGVSDRTGVPFAQGRDLSDRPTQRPRKPAAAAGAKKPADRKSGSRR</sequence>
<dbReference type="Gene3D" id="3.30.70.580">
    <property type="entry name" value="Pseudouridine synthase I, catalytic domain, N-terminal subdomain"/>
    <property type="match status" value="1"/>
</dbReference>
<dbReference type="InterPro" id="IPR018496">
    <property type="entry name" value="PsdUridine_synth_RsuA/RluB_CS"/>
</dbReference>
<protein>
    <recommendedName>
        <fullName evidence="5">Pseudouridine synthase</fullName>
        <ecNumber evidence="5">5.4.99.-</ecNumber>
    </recommendedName>
</protein>
<dbReference type="Gene3D" id="3.30.70.1560">
    <property type="entry name" value="Alpha-L RNA-binding motif"/>
    <property type="match status" value="1"/>
</dbReference>
<evidence type="ECO:0000256" key="6">
    <source>
        <dbReference type="SAM" id="MobiDB-lite"/>
    </source>
</evidence>
<feature type="compositionally biased region" description="Basic residues" evidence="6">
    <location>
        <begin position="44"/>
        <end position="57"/>
    </location>
</feature>
<feature type="region of interest" description="Disordered" evidence="6">
    <location>
        <begin position="23"/>
        <end position="67"/>
    </location>
</feature>
<dbReference type="CDD" id="cd02556">
    <property type="entry name" value="PseudoU_synth_RluB"/>
    <property type="match status" value="1"/>
</dbReference>